<feature type="region of interest" description="Disordered" evidence="1">
    <location>
        <begin position="661"/>
        <end position="707"/>
    </location>
</feature>
<feature type="region of interest" description="Disordered" evidence="1">
    <location>
        <begin position="827"/>
        <end position="850"/>
    </location>
</feature>
<feature type="region of interest" description="Disordered" evidence="1">
    <location>
        <begin position="129"/>
        <end position="167"/>
    </location>
</feature>
<evidence type="ECO:0000313" key="3">
    <source>
        <dbReference type="Proteomes" id="UP000483820"/>
    </source>
</evidence>
<dbReference type="AlphaFoldDB" id="A0A6A5HBL5"/>
<gene>
    <name evidence="2" type="ORF">GCK72_004346</name>
</gene>
<feature type="compositionally biased region" description="Polar residues" evidence="1">
    <location>
        <begin position="632"/>
        <end position="642"/>
    </location>
</feature>
<dbReference type="EMBL" id="WUAV01000002">
    <property type="protein sequence ID" value="KAF1764399.1"/>
    <property type="molecule type" value="Genomic_DNA"/>
</dbReference>
<dbReference type="GeneID" id="9810284"/>
<dbReference type="RefSeq" id="XP_003092042.2">
    <property type="nucleotide sequence ID" value="XM_003091994.2"/>
</dbReference>
<dbReference type="KEGG" id="crq:GCK72_004346"/>
<evidence type="ECO:0000256" key="1">
    <source>
        <dbReference type="SAM" id="MobiDB-lite"/>
    </source>
</evidence>
<organism evidence="2 3">
    <name type="scientific">Caenorhabditis remanei</name>
    <name type="common">Caenorhabditis vulgaris</name>
    <dbReference type="NCBI Taxonomy" id="31234"/>
    <lineage>
        <taxon>Eukaryota</taxon>
        <taxon>Metazoa</taxon>
        <taxon>Ecdysozoa</taxon>
        <taxon>Nematoda</taxon>
        <taxon>Chromadorea</taxon>
        <taxon>Rhabditida</taxon>
        <taxon>Rhabditina</taxon>
        <taxon>Rhabditomorpha</taxon>
        <taxon>Rhabditoidea</taxon>
        <taxon>Rhabditidae</taxon>
        <taxon>Peloderinae</taxon>
        <taxon>Caenorhabditis</taxon>
    </lineage>
</organism>
<proteinExistence type="predicted"/>
<dbReference type="InterPro" id="IPR053367">
    <property type="entry name" value="G-alpha_activating_GEF"/>
</dbReference>
<feature type="compositionally biased region" description="Basic and acidic residues" evidence="1">
    <location>
        <begin position="129"/>
        <end position="143"/>
    </location>
</feature>
<dbReference type="PANTHER" id="PTHR38627:SF2">
    <property type="entry name" value="DOUBLE-STRAND TELOMERIC DNA-BINDING PROTEINS 1-RELATED"/>
    <property type="match status" value="1"/>
</dbReference>
<name>A0A6A5HBL5_CAERE</name>
<feature type="compositionally biased region" description="Polar residues" evidence="1">
    <location>
        <begin position="611"/>
        <end position="624"/>
    </location>
</feature>
<dbReference type="PANTHER" id="PTHR38627">
    <property type="entry name" value="GA BINDING AND ACTIVATING AND SPK (SPK) DOMAIN CONTAINING-RELATED"/>
    <property type="match status" value="1"/>
</dbReference>
<comment type="caution">
    <text evidence="2">The sequence shown here is derived from an EMBL/GenBank/DDBJ whole genome shotgun (WGS) entry which is preliminary data.</text>
</comment>
<feature type="region of interest" description="Disordered" evidence="1">
    <location>
        <begin position="601"/>
        <end position="646"/>
    </location>
</feature>
<dbReference type="Proteomes" id="UP000483820">
    <property type="component" value="Chromosome II"/>
</dbReference>
<feature type="region of interest" description="Disordered" evidence="1">
    <location>
        <begin position="321"/>
        <end position="359"/>
    </location>
</feature>
<accession>A0A6A5HBL5</accession>
<evidence type="ECO:0008006" key="4">
    <source>
        <dbReference type="Google" id="ProtNLM"/>
    </source>
</evidence>
<reference evidence="2 3" key="1">
    <citation type="submission" date="2019-12" db="EMBL/GenBank/DDBJ databases">
        <title>Chromosome-level assembly of the Caenorhabditis remanei genome.</title>
        <authorList>
            <person name="Teterina A.A."/>
            <person name="Willis J.H."/>
            <person name="Phillips P.C."/>
        </authorList>
    </citation>
    <scope>NUCLEOTIDE SEQUENCE [LARGE SCALE GENOMIC DNA]</scope>
    <source>
        <strain evidence="2 3">PX506</strain>
        <tissue evidence="2">Whole organism</tissue>
    </source>
</reference>
<sequence length="850" mass="97891">MSNPKKKKTGGPSMDDEEAIWEFIYENICVMDLYEGVTEALFEQYLKENGKKWTVRELSDYFNTSMKQSLYKCDLPAETMLSLFKKLEIEMSTHVEELLEKRFGAVLRIDEDRCLRKFKMIAQSNSTEIVEKSVEKPTEKPKNPEIPPENPVFSPQKPSEPEPKRRKLEAAVPLDLEISASLEQRIWDYISEKSTNLTGEMVLSDEFWRESLENFVDLPIKSAQLIQHHFENKMVEKMYMQQGIDAENKIRLLKELHIPISMAQNQWILEKDQICLKLTSDGYIESWHRKEAEPIRVTPPPPQKSRSKITTWEPNVRLVKVSPNAPSDQPGPSGIAPSNHPDAYRHYRQRSRSPSPLADRKYRFQEKKHVKREAFTLDDQIFAWKYIFKEIHEAEKYQMPRVLPKGIRFWNEFVKRTKSAKTATNWSSHFRKQMCPTLQEMPLNRKTILYLFQNIDIELDERVHRILERKCDAKVRLVDDMVASYKLNGQENEVDVKAEIESDSDEETEDVQIEDVEEEAEPLNHEIQGPGDQNPYAQVPGGWDIEENPETLDTTMPLEDGSDADEAIIEEMQEERAAAAAQNLDLEPEIQILEPIFQNATPPRNWKESLRNASSKSAPTTPKASKTGRILRSNQQGISSKSAEIPRVSTRITRSYAKMTMKETPESRDIFASSSSQMTPKKAPRNAPAPEDSDEVVEETVPQPSKSSRIHNLKAMIPGNPSADLVIIQETIDELGGEAFDLVNDAIEWAFKLEHWDENDEADDREYRELVESVKARTANSGIRKIILTDLPEIWEKTVGIAPNRRVFERRVGIVKKKIDEILEREEAAKWNPEVPENPEDPEEPTTSSK</sequence>
<evidence type="ECO:0000313" key="2">
    <source>
        <dbReference type="EMBL" id="KAF1764399.1"/>
    </source>
</evidence>
<dbReference type="CTD" id="9810284"/>
<protein>
    <recommendedName>
        <fullName evidence="4">SPK domain-containing protein</fullName>
    </recommendedName>
</protein>